<feature type="transmembrane region" description="Helical" evidence="6">
    <location>
        <begin position="20"/>
        <end position="44"/>
    </location>
</feature>
<gene>
    <name evidence="8" type="ORF">ACFO4N_12195</name>
</gene>
<evidence type="ECO:0000256" key="2">
    <source>
        <dbReference type="ARBA" id="ARBA00022475"/>
    </source>
</evidence>
<proteinExistence type="predicted"/>
<dbReference type="EMBL" id="JBHSFW010000009">
    <property type="protein sequence ID" value="MFC4619473.1"/>
    <property type="molecule type" value="Genomic_DNA"/>
</dbReference>
<sequence length="198" mass="22463">MIKKKEINKSLVAPFLTRIYAFLLDYLVIVIYGVVVVGGLSIALRPFITPLFSHSPAVAELTGFILLTLPVTLYFALCEQSRWQGTWGKRRMSIHVINGSGERIGFGRAFLRSAVKFLPWELAHFAIWHFMLPNSLSQSIIIAALIASYVLPVLYLVFPFTNQKRKTVYDWIAGTEVIRLQTMASSQFHDQKQMPSVE</sequence>
<evidence type="ECO:0000256" key="1">
    <source>
        <dbReference type="ARBA" id="ARBA00004651"/>
    </source>
</evidence>
<keyword evidence="4 6" id="KW-1133">Transmembrane helix</keyword>
<feature type="transmembrane region" description="Helical" evidence="6">
    <location>
        <begin position="56"/>
        <end position="77"/>
    </location>
</feature>
<dbReference type="Pfam" id="PF06271">
    <property type="entry name" value="RDD"/>
    <property type="match status" value="1"/>
</dbReference>
<organism evidence="8 9">
    <name type="scientific">Camelliibacillus cellulosilyticus</name>
    <dbReference type="NCBI Taxonomy" id="2174486"/>
    <lineage>
        <taxon>Bacteria</taxon>
        <taxon>Bacillati</taxon>
        <taxon>Bacillota</taxon>
        <taxon>Bacilli</taxon>
        <taxon>Bacillales</taxon>
        <taxon>Sporolactobacillaceae</taxon>
        <taxon>Camelliibacillus</taxon>
    </lineage>
</organism>
<keyword evidence="2" id="KW-1003">Cell membrane</keyword>
<feature type="transmembrane region" description="Helical" evidence="6">
    <location>
        <begin position="109"/>
        <end position="130"/>
    </location>
</feature>
<comment type="subcellular location">
    <subcellularLocation>
        <location evidence="1">Cell membrane</location>
        <topology evidence="1">Multi-pass membrane protein</topology>
    </subcellularLocation>
</comment>
<keyword evidence="3 6" id="KW-0812">Transmembrane</keyword>
<name>A0ABV9GRA0_9BACL</name>
<dbReference type="RefSeq" id="WP_376846571.1">
    <property type="nucleotide sequence ID" value="NZ_JBHSFW010000009.1"/>
</dbReference>
<dbReference type="PANTHER" id="PTHR36115">
    <property type="entry name" value="PROLINE-RICH ANTIGEN HOMOLOG-RELATED"/>
    <property type="match status" value="1"/>
</dbReference>
<evidence type="ECO:0000256" key="3">
    <source>
        <dbReference type="ARBA" id="ARBA00022692"/>
    </source>
</evidence>
<evidence type="ECO:0000256" key="4">
    <source>
        <dbReference type="ARBA" id="ARBA00022989"/>
    </source>
</evidence>
<evidence type="ECO:0000256" key="6">
    <source>
        <dbReference type="SAM" id="Phobius"/>
    </source>
</evidence>
<dbReference type="InterPro" id="IPR051791">
    <property type="entry name" value="Pra-immunoreactive"/>
</dbReference>
<evidence type="ECO:0000313" key="8">
    <source>
        <dbReference type="EMBL" id="MFC4619473.1"/>
    </source>
</evidence>
<feature type="transmembrane region" description="Helical" evidence="6">
    <location>
        <begin position="136"/>
        <end position="158"/>
    </location>
</feature>
<evidence type="ECO:0000313" key="9">
    <source>
        <dbReference type="Proteomes" id="UP001596022"/>
    </source>
</evidence>
<dbReference type="InterPro" id="IPR010432">
    <property type="entry name" value="RDD"/>
</dbReference>
<feature type="domain" description="RDD" evidence="7">
    <location>
        <begin position="12"/>
        <end position="174"/>
    </location>
</feature>
<accession>A0ABV9GRA0</accession>
<reference evidence="9" key="1">
    <citation type="journal article" date="2019" name="Int. J. Syst. Evol. Microbiol.">
        <title>The Global Catalogue of Microorganisms (GCM) 10K type strain sequencing project: providing services to taxonomists for standard genome sequencing and annotation.</title>
        <authorList>
            <consortium name="The Broad Institute Genomics Platform"/>
            <consortium name="The Broad Institute Genome Sequencing Center for Infectious Disease"/>
            <person name="Wu L."/>
            <person name="Ma J."/>
        </authorList>
    </citation>
    <scope>NUCLEOTIDE SEQUENCE [LARGE SCALE GENOMIC DNA]</scope>
    <source>
        <strain evidence="9">CGMCC 1.16306</strain>
    </source>
</reference>
<protein>
    <submittedName>
        <fullName evidence="8">RDD family protein</fullName>
    </submittedName>
</protein>
<keyword evidence="9" id="KW-1185">Reference proteome</keyword>
<comment type="caution">
    <text evidence="8">The sequence shown here is derived from an EMBL/GenBank/DDBJ whole genome shotgun (WGS) entry which is preliminary data.</text>
</comment>
<evidence type="ECO:0000259" key="7">
    <source>
        <dbReference type="Pfam" id="PF06271"/>
    </source>
</evidence>
<keyword evidence="5 6" id="KW-0472">Membrane</keyword>
<evidence type="ECO:0000256" key="5">
    <source>
        <dbReference type="ARBA" id="ARBA00023136"/>
    </source>
</evidence>
<dbReference type="Proteomes" id="UP001596022">
    <property type="component" value="Unassembled WGS sequence"/>
</dbReference>